<protein>
    <submittedName>
        <fullName evidence="2">Uncharacterized protein</fullName>
    </submittedName>
</protein>
<dbReference type="EMBL" id="CAJVPD010000238">
    <property type="protein sequence ID" value="CAG8383365.1"/>
    <property type="molecule type" value="Genomic_DNA"/>
</dbReference>
<comment type="caution">
    <text evidence="2">The sequence shown here is derived from an EMBL/GenBank/DDBJ whole genome shotgun (WGS) entry which is preliminary data.</text>
</comment>
<name>A0A9W4JCV5_9EURO</name>
<evidence type="ECO:0000313" key="3">
    <source>
        <dbReference type="Proteomes" id="UP001152592"/>
    </source>
</evidence>
<gene>
    <name evidence="2" type="ORF">PSALAMII_LOCUS5963</name>
</gene>
<dbReference type="Proteomes" id="UP001152592">
    <property type="component" value="Unassembled WGS sequence"/>
</dbReference>
<feature type="compositionally biased region" description="Polar residues" evidence="1">
    <location>
        <begin position="26"/>
        <end position="41"/>
    </location>
</feature>
<reference evidence="2" key="1">
    <citation type="submission" date="2021-07" db="EMBL/GenBank/DDBJ databases">
        <authorList>
            <person name="Branca A.L. A."/>
        </authorList>
    </citation>
    <scope>NUCLEOTIDE SEQUENCE</scope>
</reference>
<accession>A0A9W4JCV5</accession>
<proteinExistence type="predicted"/>
<evidence type="ECO:0000313" key="2">
    <source>
        <dbReference type="EMBL" id="CAG8383365.1"/>
    </source>
</evidence>
<dbReference type="OrthoDB" id="438291at2759"/>
<sequence>MLRHIRAPPMLQIKPKEAQPPPPSIDHNTTKSPVKSNGSSKNTSLGAVMVFIARASNLADHPYTNASFTDNQVHEYLRNLLIMTSNEHRKVYNNLGGRPHKIQTIIHPANHRLPSTCRVTKFLAAALADARDTKTECIFVLYNWDGWTTDYSTIIEMSAQHRDVPFSLHVYAKGHDVPREFYEADGHKVAEYFRHRENISEESLADDRNTILFIRMIEALHDLHNQTRIPLDIRRDLVRYDCRLL</sequence>
<dbReference type="AlphaFoldDB" id="A0A9W4JCV5"/>
<evidence type="ECO:0000256" key="1">
    <source>
        <dbReference type="SAM" id="MobiDB-lite"/>
    </source>
</evidence>
<feature type="region of interest" description="Disordered" evidence="1">
    <location>
        <begin position="1"/>
        <end position="41"/>
    </location>
</feature>
<organism evidence="2 3">
    <name type="scientific">Penicillium salamii</name>
    <dbReference type="NCBI Taxonomy" id="1612424"/>
    <lineage>
        <taxon>Eukaryota</taxon>
        <taxon>Fungi</taxon>
        <taxon>Dikarya</taxon>
        <taxon>Ascomycota</taxon>
        <taxon>Pezizomycotina</taxon>
        <taxon>Eurotiomycetes</taxon>
        <taxon>Eurotiomycetidae</taxon>
        <taxon>Eurotiales</taxon>
        <taxon>Aspergillaceae</taxon>
        <taxon>Penicillium</taxon>
    </lineage>
</organism>